<comment type="cofactor">
    <cofactor evidence="1">
        <name>Mg(2+)</name>
        <dbReference type="ChEBI" id="CHEBI:18420"/>
    </cofactor>
</comment>
<evidence type="ECO:0000313" key="3">
    <source>
        <dbReference type="Proteomes" id="UP000244450"/>
    </source>
</evidence>
<accession>A0A2T7BLS3</accession>
<dbReference type="GO" id="GO:0010333">
    <property type="term" value="F:terpene synthase activity"/>
    <property type="evidence" value="ECO:0007669"/>
    <property type="project" value="InterPro"/>
</dbReference>
<dbReference type="Proteomes" id="UP000244450">
    <property type="component" value="Unassembled WGS sequence"/>
</dbReference>
<dbReference type="PANTHER" id="PTHR35201">
    <property type="entry name" value="TERPENE SYNTHASE"/>
    <property type="match status" value="1"/>
</dbReference>
<dbReference type="SUPFAM" id="SSF48576">
    <property type="entry name" value="Terpenoid synthases"/>
    <property type="match status" value="1"/>
</dbReference>
<dbReference type="GO" id="GO:0046872">
    <property type="term" value="F:metal ion binding"/>
    <property type="evidence" value="ECO:0007669"/>
    <property type="project" value="UniProtKB-KW"/>
</dbReference>
<dbReference type="AlphaFoldDB" id="A0A2T7BLS3"/>
<proteinExistence type="inferred from homology"/>
<evidence type="ECO:0000313" key="2">
    <source>
        <dbReference type="EMBL" id="PUZ28628.1"/>
    </source>
</evidence>
<sequence length="372" mass="41986">MLVPNVPNVVAVALHAIHQQYAESLKTTKQVSLLSLFNSENFQFDLFCSDAAAHPEMATLKQRTTSFGQQYGILLPDADAYITCSMFLFPEAPLQKIITISKNYAVDFYLNDKMGRDAKPTNQEMQVLYEIRDRLAAIGNDLRLSRGASLAETANVEVLQEIANGAPKSWFDHFLRLYLTHIDAAHKSYDAATLGYIPSVEAYIKLRADISGMPHTVAMIEYANSCFLDWDELESAGLATDVKKANETVSYVGALTNDLFSFEKEVIDSASDSNLVFIVLANNFRMRLDEAIQVSGHIIRQLLADYTETIQRIEDSMETLPEMSKTNLTNYLKGLKAVLQACWTWQTYTQRYKRPVSIWQETSQKEKVTMKV</sequence>
<keyword evidence="1" id="KW-0479">Metal-binding</keyword>
<keyword evidence="3" id="KW-1185">Reference proteome</keyword>
<organism evidence="2 3">
    <name type="scientific">Chitinophaga parva</name>
    <dbReference type="NCBI Taxonomy" id="2169414"/>
    <lineage>
        <taxon>Bacteria</taxon>
        <taxon>Pseudomonadati</taxon>
        <taxon>Bacteroidota</taxon>
        <taxon>Chitinophagia</taxon>
        <taxon>Chitinophagales</taxon>
        <taxon>Chitinophagaceae</taxon>
        <taxon>Chitinophaga</taxon>
    </lineage>
</organism>
<dbReference type="PANTHER" id="PTHR35201:SF4">
    <property type="entry name" value="BETA-PINACENE SYNTHASE-RELATED"/>
    <property type="match status" value="1"/>
</dbReference>
<gene>
    <name evidence="2" type="ORF">DCC81_03855</name>
</gene>
<dbReference type="Pfam" id="PF19086">
    <property type="entry name" value="Terpene_syn_C_2"/>
    <property type="match status" value="1"/>
</dbReference>
<dbReference type="EC" id="4.2.3.-" evidence="1"/>
<comment type="caution">
    <text evidence="2">The sequence shown here is derived from an EMBL/GenBank/DDBJ whole genome shotgun (WGS) entry which is preliminary data.</text>
</comment>
<name>A0A2T7BLS3_9BACT</name>
<dbReference type="InterPro" id="IPR008949">
    <property type="entry name" value="Isoprenoid_synthase_dom_sf"/>
</dbReference>
<dbReference type="OrthoDB" id="2989600at2"/>
<dbReference type="RefSeq" id="WP_108685267.1">
    <property type="nucleotide sequence ID" value="NZ_QCYK01000001.1"/>
</dbReference>
<reference evidence="2 3" key="1">
    <citation type="submission" date="2018-04" db="EMBL/GenBank/DDBJ databases">
        <title>Chitinophaga fuyangensis sp. nov., isolated from soil in a chemical factory.</title>
        <authorList>
            <person name="Chen K."/>
        </authorList>
    </citation>
    <scope>NUCLEOTIDE SEQUENCE [LARGE SCALE GENOMIC DNA]</scope>
    <source>
        <strain evidence="2 3">LY-1</strain>
    </source>
</reference>
<keyword evidence="1" id="KW-0460">Magnesium</keyword>
<dbReference type="Gene3D" id="1.10.600.10">
    <property type="entry name" value="Farnesyl Diphosphate Synthase"/>
    <property type="match status" value="1"/>
</dbReference>
<comment type="similarity">
    <text evidence="1">Belongs to the terpene synthase family.</text>
</comment>
<keyword evidence="1" id="KW-0456">Lyase</keyword>
<evidence type="ECO:0000256" key="1">
    <source>
        <dbReference type="RuleBase" id="RU366034"/>
    </source>
</evidence>
<protein>
    <recommendedName>
        <fullName evidence="1">Terpene synthase</fullName>
        <ecNumber evidence="1">4.2.3.-</ecNumber>
    </recommendedName>
</protein>
<dbReference type="EMBL" id="QCYK01000001">
    <property type="protein sequence ID" value="PUZ28628.1"/>
    <property type="molecule type" value="Genomic_DNA"/>
</dbReference>
<dbReference type="InterPro" id="IPR034686">
    <property type="entry name" value="Terpene_cyclase-like_2"/>
</dbReference>